<dbReference type="EMBL" id="JAULSV010000007">
    <property type="protein sequence ID" value="KAK0638661.1"/>
    <property type="molecule type" value="Genomic_DNA"/>
</dbReference>
<dbReference type="PIRSF" id="PIRSF007747">
    <property type="entry name" value="Ribosyl_Ptfrase"/>
    <property type="match status" value="1"/>
</dbReference>
<dbReference type="GO" id="GO:0043399">
    <property type="term" value="F:tRNA adenosine(64)-2'-O-ribosylphosphate transferase activity"/>
    <property type="evidence" value="ECO:0007669"/>
    <property type="project" value="InterPro"/>
</dbReference>
<comment type="caution">
    <text evidence="3">The sequence shown here is derived from an EMBL/GenBank/DDBJ whole genome shotgun (WGS) entry which is preliminary data.</text>
</comment>
<protein>
    <submittedName>
        <fullName evidence="3">tRNA A64-2'-O-ribosylphosphate transferase</fullName>
    </submittedName>
</protein>
<keyword evidence="3" id="KW-0808">Transferase</keyword>
<proteinExistence type="predicted"/>
<dbReference type="Pfam" id="PF17184">
    <property type="entry name" value="Rit1_C"/>
    <property type="match status" value="1"/>
</dbReference>
<dbReference type="GO" id="GO:0005737">
    <property type="term" value="C:cytoplasm"/>
    <property type="evidence" value="ECO:0007669"/>
    <property type="project" value="TreeGrafter"/>
</dbReference>
<dbReference type="Pfam" id="PF04179">
    <property type="entry name" value="Init_tRNA_PT"/>
    <property type="match status" value="1"/>
</dbReference>
<accession>A0AA40CH49</accession>
<sequence length="476" mass="52105">MPPTTLADVIFSEQANHNFSKILGDLKRSNLSITNRLRSIQQDASFVQEVAETLQLPLVANERCGSWYIDPALKTASAYFKSTDGHTNQWKFSTRRLNLHLLELIGKNDGYASPSLSHPFNTNYPYPSCIIVDSTRRGKRMPDALSKTIPIWCSVLNHALFPSTSHPLYIPPNTVSASERSQITAYLPSFLSSLLSLNLNLDALRSHIRKPLRPLWVTPEDTLSLDSVKLVSEDAHPVICCTSSRRVVGAEISEGGYIQGAGDDTENWALGLTARIFWDHKEQLLSTSEGDFPGLIHDLLEETDAAGEDAGQLTRVAGGLFVGGLSAVDDAAVKEGACVVTLGSKATEAETWVKGGLRMDVGLGKSKVASRNLRQALPVICEFVHGYLTRPEGDAEGRRVVILCETGKDLSVGVALAIYCWVFDDAGGIRPEDGRGEFTKTAIRVRLGRIMTAMPNANPSRATLQSVNSWLMDWRK</sequence>
<feature type="domain" description="Rit1 DUSP-like" evidence="1">
    <location>
        <begin position="359"/>
        <end position="471"/>
    </location>
</feature>
<evidence type="ECO:0000259" key="2">
    <source>
        <dbReference type="Pfam" id="PF17184"/>
    </source>
</evidence>
<gene>
    <name evidence="3" type="ORF">B0T16DRAFT_439566</name>
</gene>
<dbReference type="PANTHER" id="PTHR31811">
    <property type="entry name" value="TRNA A64-2'-O-RIBOSYLPHOSPHATE TRANSFERASE"/>
    <property type="match status" value="1"/>
</dbReference>
<evidence type="ECO:0000313" key="3">
    <source>
        <dbReference type="EMBL" id="KAK0638661.1"/>
    </source>
</evidence>
<dbReference type="GO" id="GO:0019988">
    <property type="term" value="P:charged-tRNA amino acid modification"/>
    <property type="evidence" value="ECO:0007669"/>
    <property type="project" value="InterPro"/>
</dbReference>
<evidence type="ECO:0000313" key="4">
    <source>
        <dbReference type="Proteomes" id="UP001174936"/>
    </source>
</evidence>
<dbReference type="InterPro" id="IPR033449">
    <property type="entry name" value="Rit1_N"/>
</dbReference>
<evidence type="ECO:0000259" key="1">
    <source>
        <dbReference type="Pfam" id="PF04179"/>
    </source>
</evidence>
<dbReference type="AlphaFoldDB" id="A0AA40CH49"/>
<dbReference type="InterPro" id="IPR007306">
    <property type="entry name" value="Rit1"/>
</dbReference>
<keyword evidence="4" id="KW-1185">Reference proteome</keyword>
<dbReference type="InterPro" id="IPR033421">
    <property type="entry name" value="Rit1_DUSP-like"/>
</dbReference>
<dbReference type="PANTHER" id="PTHR31811:SF0">
    <property type="entry name" value="TRNA A64-2'-O-RIBOSYLPHOSPHATE TRANSFERASE"/>
    <property type="match status" value="1"/>
</dbReference>
<reference evidence="3" key="1">
    <citation type="submission" date="2023-06" db="EMBL/GenBank/DDBJ databases">
        <title>Genome-scale phylogeny and comparative genomics of the fungal order Sordariales.</title>
        <authorList>
            <consortium name="Lawrence Berkeley National Laboratory"/>
            <person name="Hensen N."/>
            <person name="Bonometti L."/>
            <person name="Westerberg I."/>
            <person name="Brannstrom I.O."/>
            <person name="Guillou S."/>
            <person name="Cros-Aarteil S."/>
            <person name="Calhoun S."/>
            <person name="Haridas S."/>
            <person name="Kuo A."/>
            <person name="Mondo S."/>
            <person name="Pangilinan J."/>
            <person name="Riley R."/>
            <person name="Labutti K."/>
            <person name="Andreopoulos B."/>
            <person name="Lipzen A."/>
            <person name="Chen C."/>
            <person name="Yanf M."/>
            <person name="Daum C."/>
            <person name="Ng V."/>
            <person name="Clum A."/>
            <person name="Steindorff A."/>
            <person name="Ohm R."/>
            <person name="Martin F."/>
            <person name="Silar P."/>
            <person name="Natvig D."/>
            <person name="Lalanne C."/>
            <person name="Gautier V."/>
            <person name="Ament-Velasquez S.L."/>
            <person name="Kruys A."/>
            <person name="Hutchinson M.I."/>
            <person name="Powell A.J."/>
            <person name="Barry K."/>
            <person name="Miller A.N."/>
            <person name="Grigoriev I.V."/>
            <person name="Debuchy R."/>
            <person name="Gladieux P."/>
            <person name="Thoren M.H."/>
            <person name="Johannesson H."/>
        </authorList>
    </citation>
    <scope>NUCLEOTIDE SEQUENCE</scope>
    <source>
        <strain evidence="3">SMH2532-1</strain>
    </source>
</reference>
<organism evidence="3 4">
    <name type="scientific">Cercophora newfieldiana</name>
    <dbReference type="NCBI Taxonomy" id="92897"/>
    <lineage>
        <taxon>Eukaryota</taxon>
        <taxon>Fungi</taxon>
        <taxon>Dikarya</taxon>
        <taxon>Ascomycota</taxon>
        <taxon>Pezizomycotina</taxon>
        <taxon>Sordariomycetes</taxon>
        <taxon>Sordariomycetidae</taxon>
        <taxon>Sordariales</taxon>
        <taxon>Lasiosphaeriaceae</taxon>
        <taxon>Cercophora</taxon>
    </lineage>
</organism>
<dbReference type="Proteomes" id="UP001174936">
    <property type="component" value="Unassembled WGS sequence"/>
</dbReference>
<feature type="domain" description="Rit1 N-terminal" evidence="2">
    <location>
        <begin position="26"/>
        <end position="300"/>
    </location>
</feature>
<name>A0AA40CH49_9PEZI</name>